<organism evidence="2 3">
    <name type="scientific">Durusdinium trenchii</name>
    <dbReference type="NCBI Taxonomy" id="1381693"/>
    <lineage>
        <taxon>Eukaryota</taxon>
        <taxon>Sar</taxon>
        <taxon>Alveolata</taxon>
        <taxon>Dinophyceae</taxon>
        <taxon>Suessiales</taxon>
        <taxon>Symbiodiniaceae</taxon>
        <taxon>Durusdinium</taxon>
    </lineage>
</organism>
<proteinExistence type="predicted"/>
<evidence type="ECO:0000313" key="2">
    <source>
        <dbReference type="EMBL" id="CAK9064361.1"/>
    </source>
</evidence>
<accession>A0ABP0NKR1</accession>
<keyword evidence="3" id="KW-1185">Reference proteome</keyword>
<sequence length="306" mass="33161">MAAQLPTETVAARARAPNPKASGTTGSNSSVHSTAHAEKLFPNSFKVSGIKHICDNALQSILSYLPSWSTVLPKLQSLDMLLGNYDWRERFVAVCLGDRCEAERNAVLKWSWNTNAYLRGVEGQHGRPFLVEDNSKQHISRISSLMKSDFDWCYIGIIALISREAELIGCWCEGCPCHRMDTPSPSLSNPAGISSDAGTIAVAKAIAPESEIVADGVATVLVEKCGPKSRRKPRTPEQIEASACNFKCCRAPELAAGVATGLQERFMEAQAPLFNKLVSRAAASDRAELTSAWTTARSKLYGYLAA</sequence>
<name>A0ABP0NKR1_9DINO</name>
<evidence type="ECO:0000256" key="1">
    <source>
        <dbReference type="SAM" id="MobiDB-lite"/>
    </source>
</evidence>
<dbReference type="Proteomes" id="UP001642484">
    <property type="component" value="Unassembled WGS sequence"/>
</dbReference>
<comment type="caution">
    <text evidence="2">The sequence shown here is derived from an EMBL/GenBank/DDBJ whole genome shotgun (WGS) entry which is preliminary data.</text>
</comment>
<feature type="compositionally biased region" description="Polar residues" evidence="1">
    <location>
        <begin position="21"/>
        <end position="33"/>
    </location>
</feature>
<feature type="non-terminal residue" evidence="2">
    <location>
        <position position="306"/>
    </location>
</feature>
<reference evidence="2 3" key="1">
    <citation type="submission" date="2024-02" db="EMBL/GenBank/DDBJ databases">
        <authorList>
            <person name="Chen Y."/>
            <person name="Shah S."/>
            <person name="Dougan E. K."/>
            <person name="Thang M."/>
            <person name="Chan C."/>
        </authorList>
    </citation>
    <scope>NUCLEOTIDE SEQUENCE [LARGE SCALE GENOMIC DNA]</scope>
</reference>
<protein>
    <submittedName>
        <fullName evidence="2">Uncharacterized protein</fullName>
    </submittedName>
</protein>
<evidence type="ECO:0000313" key="3">
    <source>
        <dbReference type="Proteomes" id="UP001642484"/>
    </source>
</evidence>
<gene>
    <name evidence="2" type="ORF">CCMP2556_LOCUS31620</name>
</gene>
<feature type="region of interest" description="Disordered" evidence="1">
    <location>
        <begin position="1"/>
        <end position="33"/>
    </location>
</feature>
<dbReference type="EMBL" id="CAXAMN010021905">
    <property type="protein sequence ID" value="CAK9064361.1"/>
    <property type="molecule type" value="Genomic_DNA"/>
</dbReference>